<name>A0AAV4B469_9GAST</name>
<feature type="domain" description="C2H2-type" evidence="3">
    <location>
        <begin position="1037"/>
        <end position="1066"/>
    </location>
</feature>
<protein>
    <submittedName>
        <fullName evidence="4">Zinc finger protein castor</fullName>
    </submittedName>
</protein>
<feature type="region of interest" description="Disordered" evidence="2">
    <location>
        <begin position="60"/>
        <end position="92"/>
    </location>
</feature>
<dbReference type="SMART" id="SM00355">
    <property type="entry name" value="ZnF_C2H2"/>
    <property type="match status" value="4"/>
</dbReference>
<feature type="region of interest" description="Disordered" evidence="2">
    <location>
        <begin position="735"/>
        <end position="769"/>
    </location>
</feature>
<feature type="domain" description="C2H2-type" evidence="3">
    <location>
        <begin position="1096"/>
        <end position="1125"/>
    </location>
</feature>
<keyword evidence="1" id="KW-0862">Zinc</keyword>
<feature type="compositionally biased region" description="Polar residues" evidence="2">
    <location>
        <begin position="480"/>
        <end position="504"/>
    </location>
</feature>
<feature type="compositionally biased region" description="Basic residues" evidence="2">
    <location>
        <begin position="624"/>
        <end position="633"/>
    </location>
</feature>
<feature type="compositionally biased region" description="Low complexity" evidence="2">
    <location>
        <begin position="261"/>
        <end position="272"/>
    </location>
</feature>
<feature type="compositionally biased region" description="Polar residues" evidence="2">
    <location>
        <begin position="249"/>
        <end position="260"/>
    </location>
</feature>
<dbReference type="GO" id="GO:0008270">
    <property type="term" value="F:zinc ion binding"/>
    <property type="evidence" value="ECO:0007669"/>
    <property type="project" value="UniProtKB-KW"/>
</dbReference>
<feature type="compositionally biased region" description="Basic and acidic residues" evidence="2">
    <location>
        <begin position="740"/>
        <end position="754"/>
    </location>
</feature>
<dbReference type="EMBL" id="BLXT01004521">
    <property type="protein sequence ID" value="GFO13992.1"/>
    <property type="molecule type" value="Genomic_DNA"/>
</dbReference>
<dbReference type="GO" id="GO:0005634">
    <property type="term" value="C:nucleus"/>
    <property type="evidence" value="ECO:0007669"/>
    <property type="project" value="TreeGrafter"/>
</dbReference>
<evidence type="ECO:0000259" key="3">
    <source>
        <dbReference type="PROSITE" id="PS50157"/>
    </source>
</evidence>
<gene>
    <name evidence="4" type="ORF">PoB_004049700</name>
</gene>
<reference evidence="4 5" key="1">
    <citation type="journal article" date="2021" name="Elife">
        <title>Chloroplast acquisition without the gene transfer in kleptoplastic sea slugs, Plakobranchus ocellatus.</title>
        <authorList>
            <person name="Maeda T."/>
            <person name="Takahashi S."/>
            <person name="Yoshida T."/>
            <person name="Shimamura S."/>
            <person name="Takaki Y."/>
            <person name="Nagai Y."/>
            <person name="Toyoda A."/>
            <person name="Suzuki Y."/>
            <person name="Arimoto A."/>
            <person name="Ishii H."/>
            <person name="Satoh N."/>
            <person name="Nishiyama T."/>
            <person name="Hasebe M."/>
            <person name="Maruyama T."/>
            <person name="Minagawa J."/>
            <person name="Obokata J."/>
            <person name="Shigenobu S."/>
        </authorList>
    </citation>
    <scope>NUCLEOTIDE SEQUENCE [LARGE SCALE GENOMIC DNA]</scope>
</reference>
<dbReference type="PANTHER" id="PTHR12451:SF0">
    <property type="entry name" value="ZINC FINGER PROTEIN CASTOR HOMOLOG 1"/>
    <property type="match status" value="1"/>
</dbReference>
<dbReference type="InterPro" id="IPR013087">
    <property type="entry name" value="Znf_C2H2_type"/>
</dbReference>
<feature type="compositionally biased region" description="Basic and acidic residues" evidence="2">
    <location>
        <begin position="1326"/>
        <end position="1335"/>
    </location>
</feature>
<keyword evidence="5" id="KW-1185">Reference proteome</keyword>
<dbReference type="InterPro" id="IPR040373">
    <property type="entry name" value="CASZ1"/>
</dbReference>
<sequence length="1608" mass="177012">MSTFSLGKLDAICARLKSHHQPQSVRDIYLDNGVNTASHQSLSAQRKSCSDAKATVACPDGSSAIHSARDNGAPPTQSEGSIGKKTPEETSVTTIDALEPSEKQSSLSKDVLNVLDVTASFPRASAHCNNNNSKITDFNIKDDFVSSLKLHNSDVSLASPTISPNKCILPRLRADVSQSLCNSSLAIESWETNTSAPSRQFSPPSVTSLTEEILCKSPTLHYAELSSATHSSKSSEIISRLIDQTTTTNHHNLSFRTGNISSQSHSSNFSESPASVSTSFLAPATVGEELKYTDTEIISEGERHSSVGNKESQMCLYKENVADFQSEVSQKGQCEKQIEDVGFNAARDSTKNENTTNKETSVKQAIKKTICCGENNTISIRSLERRNHERSGELSDDTIQGAKCDINRATVQPVAMNNLASCPSTGDVLTKQNSLKKQENAVITRTTHAEDKVFEDAHGQLSRQAKASLVPGPEQTYRLTASSPQKQNFPLKSSYESSKGNENSFEIRPTEQLEEPDNTVLSTPTTEINIQSKDALKNLEDAPKTRDSIDNLKLRENENHYGHQSATCLETENVSAGIESSTNKQILGRGVSPSLCNNSERAVEQGGTNLSRTPSANQPVALTGRKKSRKATRPQRQPVRSHMVMDSDFPYDISSSDPTHVSHCPSTSNGPYVLSFERDTFEVAKTEDWGTSSPSGGTPLDLSASDPIGSSCPEAAPESHAMVNSTKNEGFTLTGISVTKDGDHQGETRQDRQKAQSLMENPGVEPSAESKGLVDFAHNTMQELLGIYGLDESDAKGMHLNRLKSCFRDDSSSQPAAFVNGSSQDVAQVPQRAIGHRKSLIRKSLVKHAAQNKPRPFRKNVYTSLTHHGVQASSSSNVLALSPVANSLSSEQFQLIGSSCSSSNNSNDSTSCTPSLTNVCATATSASSGRSASFIGAKKAYLQRPVNSSDLNKYIKRYASSEDCSNRVCEDMGYKDHYHCLDCPMKVFIRKEEMVRHYKWHKKRQNSLQHGFMRYSPVDDCSIKYRACAHNGRQTHYHCVQHNCDKVYVSTSDVQMHANFHRKDSAIIQEGFQRFRATEDCGTPSCAFYGHRTTHFHCRRPQCNFTFKNKADMEKHKSYHQKDEVLSKDGFKKFMKYETCPYPGCRFSKINNHIHCIRPGCQYVLHSTAQLYSHKRKHERREFEHAYRNYRQLQQNKNKAVPMQDEQTSHLPLPLTLQSHSLQIGERNEKALASTFSPSDKMQVLPTALDLVESSNGKGQSSCDSMQPMECMALPVQVLSSRGVKGNRPLVQDVESDEPEDLSLPHRKRKLSSDQKEELGVPTKAVKQEDTEVKQVDTVPIAQKNHASHNGAVGGDDEDDDDYDDDDDDDDEDDDDDKDYGQVEEPTLVNPCFGSGMDAERMENSLDLSIEKIRMTEPTLETDVSVKQEVKSDSNNMGMSWPVAAPVLNHWDLKLDSLSLSRSSPSQKTFQPDNQTPVIESSKVLGISGNEVFRGITITSGSTGNSKQRQYADAKAKIEVTQNLSTADVVVSSQQSVSANSDSTSGIVQAADSPHSASGILIKSALPCSNQSPQAFLNPQGRVWGLHIPIKLVSDKRDRDESWKKYLV</sequence>
<proteinExistence type="predicted"/>
<dbReference type="PROSITE" id="PS00028">
    <property type="entry name" value="ZINC_FINGER_C2H2_1"/>
    <property type="match status" value="3"/>
</dbReference>
<organism evidence="4 5">
    <name type="scientific">Plakobranchus ocellatus</name>
    <dbReference type="NCBI Taxonomy" id="259542"/>
    <lineage>
        <taxon>Eukaryota</taxon>
        <taxon>Metazoa</taxon>
        <taxon>Spiralia</taxon>
        <taxon>Lophotrochozoa</taxon>
        <taxon>Mollusca</taxon>
        <taxon>Gastropoda</taxon>
        <taxon>Heterobranchia</taxon>
        <taxon>Euthyneura</taxon>
        <taxon>Panpulmonata</taxon>
        <taxon>Sacoglossa</taxon>
        <taxon>Placobranchoidea</taxon>
        <taxon>Plakobranchidae</taxon>
        <taxon>Plakobranchus</taxon>
    </lineage>
</organism>
<evidence type="ECO:0000313" key="4">
    <source>
        <dbReference type="EMBL" id="GFO13992.1"/>
    </source>
</evidence>
<feature type="non-terminal residue" evidence="4">
    <location>
        <position position="1608"/>
    </location>
</feature>
<dbReference type="GO" id="GO:0045664">
    <property type="term" value="P:regulation of neuron differentiation"/>
    <property type="evidence" value="ECO:0007669"/>
    <property type="project" value="TreeGrafter"/>
</dbReference>
<evidence type="ECO:0000256" key="2">
    <source>
        <dbReference type="SAM" id="MobiDB-lite"/>
    </source>
</evidence>
<dbReference type="Proteomes" id="UP000735302">
    <property type="component" value="Unassembled WGS sequence"/>
</dbReference>
<feature type="region of interest" description="Disordered" evidence="2">
    <location>
        <begin position="1284"/>
        <end position="1397"/>
    </location>
</feature>
<feature type="compositionally biased region" description="Acidic residues" evidence="2">
    <location>
        <begin position="1355"/>
        <end position="1378"/>
    </location>
</feature>
<evidence type="ECO:0000313" key="5">
    <source>
        <dbReference type="Proteomes" id="UP000735302"/>
    </source>
</evidence>
<keyword evidence="1" id="KW-0863">Zinc-finger</keyword>
<feature type="region of interest" description="Disordered" evidence="2">
    <location>
        <begin position="588"/>
        <end position="640"/>
    </location>
</feature>
<dbReference type="PANTHER" id="PTHR12451">
    <property type="entry name" value="TRANSCRIPTION FACTOR CASTOR PROTEIN MING -RELATED"/>
    <property type="match status" value="1"/>
</dbReference>
<dbReference type="GO" id="GO:0045944">
    <property type="term" value="P:positive regulation of transcription by RNA polymerase II"/>
    <property type="evidence" value="ECO:0007669"/>
    <property type="project" value="TreeGrafter"/>
</dbReference>
<comment type="caution">
    <text evidence="4">The sequence shown here is derived from an EMBL/GenBank/DDBJ whole genome shotgun (WGS) entry which is preliminary data.</text>
</comment>
<evidence type="ECO:0000256" key="1">
    <source>
        <dbReference type="PROSITE-ProRule" id="PRU00042"/>
    </source>
</evidence>
<feature type="compositionally biased region" description="Polar residues" evidence="2">
    <location>
        <begin position="594"/>
        <end position="620"/>
    </location>
</feature>
<dbReference type="PROSITE" id="PS50157">
    <property type="entry name" value="ZINC_FINGER_C2H2_2"/>
    <property type="match status" value="2"/>
</dbReference>
<feature type="region of interest" description="Disordered" evidence="2">
    <location>
        <begin position="249"/>
        <end position="274"/>
    </location>
</feature>
<keyword evidence="1" id="KW-0479">Metal-binding</keyword>
<accession>A0AAV4B469</accession>
<feature type="region of interest" description="Disordered" evidence="2">
    <location>
        <begin position="480"/>
        <end position="518"/>
    </location>
</feature>
<dbReference type="GO" id="GO:0000977">
    <property type="term" value="F:RNA polymerase II transcription regulatory region sequence-specific DNA binding"/>
    <property type="evidence" value="ECO:0007669"/>
    <property type="project" value="TreeGrafter"/>
</dbReference>
<dbReference type="GO" id="GO:0000981">
    <property type="term" value="F:DNA-binding transcription factor activity, RNA polymerase II-specific"/>
    <property type="evidence" value="ECO:0007669"/>
    <property type="project" value="TreeGrafter"/>
</dbReference>